<dbReference type="RefSeq" id="WP_135083716.1">
    <property type="nucleotide sequence ID" value="NZ_SPDV01000004.1"/>
</dbReference>
<dbReference type="EMBL" id="SPDV01000004">
    <property type="protein sequence ID" value="TFI59665.1"/>
    <property type="molecule type" value="Genomic_DNA"/>
</dbReference>
<comment type="caution">
    <text evidence="1">The sequence shown here is derived from an EMBL/GenBank/DDBJ whole genome shotgun (WGS) entry which is preliminary data.</text>
</comment>
<name>A0A4Y8ZWV0_9SPHN</name>
<organism evidence="1 2">
    <name type="scientific">Sphingomonas parva</name>
    <dbReference type="NCBI Taxonomy" id="2555898"/>
    <lineage>
        <taxon>Bacteria</taxon>
        <taxon>Pseudomonadati</taxon>
        <taxon>Pseudomonadota</taxon>
        <taxon>Alphaproteobacteria</taxon>
        <taxon>Sphingomonadales</taxon>
        <taxon>Sphingomonadaceae</taxon>
        <taxon>Sphingomonas</taxon>
    </lineage>
</organism>
<protein>
    <submittedName>
        <fullName evidence="1">Uncharacterized protein</fullName>
    </submittedName>
</protein>
<evidence type="ECO:0000313" key="1">
    <source>
        <dbReference type="EMBL" id="TFI59665.1"/>
    </source>
</evidence>
<accession>A0A4Y8ZWV0</accession>
<dbReference type="Proteomes" id="UP000298213">
    <property type="component" value="Unassembled WGS sequence"/>
</dbReference>
<gene>
    <name evidence="1" type="ORF">E2493_03345</name>
</gene>
<keyword evidence="2" id="KW-1185">Reference proteome</keyword>
<evidence type="ECO:0000313" key="2">
    <source>
        <dbReference type="Proteomes" id="UP000298213"/>
    </source>
</evidence>
<dbReference type="AlphaFoldDB" id="A0A4Y8ZWV0"/>
<reference evidence="1 2" key="1">
    <citation type="submission" date="2019-03" db="EMBL/GenBank/DDBJ databases">
        <title>Genome sequence of Sphingomonas sp. 17J27-24.</title>
        <authorList>
            <person name="Kim M."/>
            <person name="Maeng S."/>
            <person name="Sathiyaraj S."/>
        </authorList>
    </citation>
    <scope>NUCLEOTIDE SEQUENCE [LARGE SCALE GENOMIC DNA]</scope>
    <source>
        <strain evidence="1 2">17J27-24</strain>
    </source>
</reference>
<proteinExistence type="predicted"/>
<sequence>MQTIGMRKMADFVGDNPVVASGSLIARGDEQIVVGDDAGHSLTLRWSDADAAQAHGSPSAAILDLPGRVATPLAGAFVFHAEGVYLQLRYSVEPLSGGLRRVTYTMIEDMAALLAEAEAPGLVHHAPGEATRMSVGPG</sequence>